<keyword evidence="2 5" id="KW-0812">Transmembrane</keyword>
<evidence type="ECO:0000256" key="4">
    <source>
        <dbReference type="ARBA" id="ARBA00023136"/>
    </source>
</evidence>
<accession>A0A5S5BMQ4</accession>
<dbReference type="InterPro" id="IPR009760">
    <property type="entry name" value="DUF1328"/>
</dbReference>
<dbReference type="AlphaFoldDB" id="A0A5S5BMQ4"/>
<keyword evidence="4 5" id="KW-0472">Membrane</keyword>
<keyword evidence="1" id="KW-1003">Cell membrane</keyword>
<evidence type="ECO:0000313" key="6">
    <source>
        <dbReference type="EMBL" id="TYP68389.1"/>
    </source>
</evidence>
<reference evidence="6 7" key="1">
    <citation type="submission" date="2019-07" db="EMBL/GenBank/DDBJ databases">
        <title>Genomic Encyclopedia of Type Strains, Phase III (KMG-III): the genomes of soil and plant-associated and newly described type strains.</title>
        <authorList>
            <person name="Whitman W."/>
        </authorList>
    </citation>
    <scope>NUCLEOTIDE SEQUENCE [LARGE SCALE GENOMIC DNA]</scope>
    <source>
        <strain evidence="6 7">BL24</strain>
    </source>
</reference>
<keyword evidence="7" id="KW-1185">Reference proteome</keyword>
<evidence type="ECO:0000256" key="2">
    <source>
        <dbReference type="ARBA" id="ARBA00022692"/>
    </source>
</evidence>
<protein>
    <submittedName>
        <fullName evidence="6">Uncharacterized membrane protein YtjA (UPF0391 family)</fullName>
    </submittedName>
</protein>
<sequence>MLRWAAIFFIIAVVAAIFGFGGIVDAATGIAKILFFVFLILFIVSLFTGRRNSSL</sequence>
<gene>
    <name evidence="6" type="ORF">BCM02_11974</name>
</gene>
<dbReference type="Proteomes" id="UP000323257">
    <property type="component" value="Unassembled WGS sequence"/>
</dbReference>
<proteinExistence type="inferred from homology"/>
<evidence type="ECO:0000256" key="1">
    <source>
        <dbReference type="ARBA" id="ARBA00022475"/>
    </source>
</evidence>
<dbReference type="NCBIfam" id="NF010229">
    <property type="entry name" value="PRK13682.1-4"/>
    <property type="match status" value="1"/>
</dbReference>
<organism evidence="6 7">
    <name type="scientific">Paenibacillus methanolicus</name>
    <dbReference type="NCBI Taxonomy" id="582686"/>
    <lineage>
        <taxon>Bacteria</taxon>
        <taxon>Bacillati</taxon>
        <taxon>Bacillota</taxon>
        <taxon>Bacilli</taxon>
        <taxon>Bacillales</taxon>
        <taxon>Paenibacillaceae</taxon>
        <taxon>Paenibacillus</taxon>
    </lineage>
</organism>
<evidence type="ECO:0000313" key="7">
    <source>
        <dbReference type="Proteomes" id="UP000323257"/>
    </source>
</evidence>
<dbReference type="EMBL" id="VNHS01000019">
    <property type="protein sequence ID" value="TYP68389.1"/>
    <property type="molecule type" value="Genomic_DNA"/>
</dbReference>
<dbReference type="PIRSF" id="PIRSF036466">
    <property type="entry name" value="UCP036466"/>
    <property type="match status" value="1"/>
</dbReference>
<feature type="transmembrane region" description="Helical" evidence="5">
    <location>
        <begin position="7"/>
        <end position="24"/>
    </location>
</feature>
<dbReference type="GO" id="GO:0005886">
    <property type="term" value="C:plasma membrane"/>
    <property type="evidence" value="ECO:0007669"/>
    <property type="project" value="InterPro"/>
</dbReference>
<dbReference type="NCBIfam" id="NF010226">
    <property type="entry name" value="PRK13682.1-1"/>
    <property type="match status" value="1"/>
</dbReference>
<name>A0A5S5BMQ4_9BACL</name>
<feature type="transmembrane region" description="Helical" evidence="5">
    <location>
        <begin position="30"/>
        <end position="49"/>
    </location>
</feature>
<comment type="caution">
    <text evidence="6">The sequence shown here is derived from an EMBL/GenBank/DDBJ whole genome shotgun (WGS) entry which is preliminary data.</text>
</comment>
<evidence type="ECO:0000256" key="3">
    <source>
        <dbReference type="ARBA" id="ARBA00022989"/>
    </source>
</evidence>
<keyword evidence="3 5" id="KW-1133">Transmembrane helix</keyword>
<dbReference type="HAMAP" id="MF_01361">
    <property type="entry name" value="UPF0391"/>
    <property type="match status" value="1"/>
</dbReference>
<dbReference type="RefSeq" id="WP_148933443.1">
    <property type="nucleotide sequence ID" value="NZ_VNHS01000019.1"/>
</dbReference>
<evidence type="ECO:0000256" key="5">
    <source>
        <dbReference type="SAM" id="Phobius"/>
    </source>
</evidence>
<dbReference type="Pfam" id="PF07043">
    <property type="entry name" value="DUF1328"/>
    <property type="match status" value="1"/>
</dbReference>